<dbReference type="EMBL" id="JACCCW010000001">
    <property type="protein sequence ID" value="NYF78082.1"/>
    <property type="molecule type" value="Genomic_DNA"/>
</dbReference>
<dbReference type="GO" id="GO:0016887">
    <property type="term" value="F:ATP hydrolysis activity"/>
    <property type="evidence" value="ECO:0007669"/>
    <property type="project" value="InterPro"/>
</dbReference>
<dbReference type="PANTHER" id="PTHR42788">
    <property type="entry name" value="TAURINE IMPORT ATP-BINDING PROTEIN-RELATED"/>
    <property type="match status" value="1"/>
</dbReference>
<keyword evidence="1" id="KW-0813">Transport</keyword>
<gene>
    <name evidence="5" type="ORF">HDF17_000369</name>
</gene>
<reference evidence="5 6" key="1">
    <citation type="submission" date="2020-07" db="EMBL/GenBank/DDBJ databases">
        <title>Genomic Encyclopedia of Type Strains, Phase IV (KMG-V): Genome sequencing to study the core and pangenomes of soil and plant-associated prokaryotes.</title>
        <authorList>
            <person name="Whitman W."/>
        </authorList>
    </citation>
    <scope>NUCLEOTIDE SEQUENCE [LARGE SCALE GENOMIC DNA]</scope>
    <source>
        <strain evidence="5 6">X4EP2</strain>
    </source>
</reference>
<name>A0A7Y9PDT3_9BACT</name>
<dbReference type="RefSeq" id="WP_179487214.1">
    <property type="nucleotide sequence ID" value="NZ_JACCCW010000001.1"/>
</dbReference>
<dbReference type="SUPFAM" id="SSF52540">
    <property type="entry name" value="P-loop containing nucleoside triphosphate hydrolases"/>
    <property type="match status" value="1"/>
</dbReference>
<dbReference type="InterPro" id="IPR003439">
    <property type="entry name" value="ABC_transporter-like_ATP-bd"/>
</dbReference>
<dbReference type="InterPro" id="IPR003593">
    <property type="entry name" value="AAA+_ATPase"/>
</dbReference>
<accession>A0A7Y9PDT3</accession>
<dbReference type="Pfam" id="PF00005">
    <property type="entry name" value="ABC_tran"/>
    <property type="match status" value="1"/>
</dbReference>
<evidence type="ECO:0000313" key="6">
    <source>
        <dbReference type="Proteomes" id="UP000589520"/>
    </source>
</evidence>
<evidence type="ECO:0000256" key="3">
    <source>
        <dbReference type="ARBA" id="ARBA00022840"/>
    </source>
</evidence>
<evidence type="ECO:0000313" key="5">
    <source>
        <dbReference type="EMBL" id="NYF78082.1"/>
    </source>
</evidence>
<comment type="caution">
    <text evidence="5">The sequence shown here is derived from an EMBL/GenBank/DDBJ whole genome shotgun (WGS) entry which is preliminary data.</text>
</comment>
<keyword evidence="6" id="KW-1185">Reference proteome</keyword>
<keyword evidence="2" id="KW-0547">Nucleotide-binding</keyword>
<protein>
    <submittedName>
        <fullName evidence="5">ABC-type nitrate/sulfonate/bicarbonate transport system ATPase subunit</fullName>
    </submittedName>
</protein>
<dbReference type="InterPro" id="IPR017871">
    <property type="entry name" value="ABC_transporter-like_CS"/>
</dbReference>
<dbReference type="InterPro" id="IPR050166">
    <property type="entry name" value="ABC_transporter_ATP-bind"/>
</dbReference>
<dbReference type="SMART" id="SM00382">
    <property type="entry name" value="AAA"/>
    <property type="match status" value="1"/>
</dbReference>
<dbReference type="PROSITE" id="PS00211">
    <property type="entry name" value="ABC_TRANSPORTER_1"/>
    <property type="match status" value="1"/>
</dbReference>
<dbReference type="InterPro" id="IPR027417">
    <property type="entry name" value="P-loop_NTPase"/>
</dbReference>
<dbReference type="PANTHER" id="PTHR42788:SF13">
    <property type="entry name" value="ALIPHATIC SULFONATES IMPORT ATP-BINDING PROTEIN SSUB"/>
    <property type="match status" value="1"/>
</dbReference>
<dbReference type="CDD" id="cd03293">
    <property type="entry name" value="ABC_NrtD_SsuB_transporters"/>
    <property type="match status" value="1"/>
</dbReference>
<dbReference type="Gene3D" id="3.40.50.300">
    <property type="entry name" value="P-loop containing nucleotide triphosphate hydrolases"/>
    <property type="match status" value="1"/>
</dbReference>
<evidence type="ECO:0000256" key="2">
    <source>
        <dbReference type="ARBA" id="ARBA00022741"/>
    </source>
</evidence>
<dbReference type="GO" id="GO:0005524">
    <property type="term" value="F:ATP binding"/>
    <property type="evidence" value="ECO:0007669"/>
    <property type="project" value="UniProtKB-KW"/>
</dbReference>
<evidence type="ECO:0000259" key="4">
    <source>
        <dbReference type="PROSITE" id="PS50893"/>
    </source>
</evidence>
<dbReference type="PROSITE" id="PS50893">
    <property type="entry name" value="ABC_TRANSPORTER_2"/>
    <property type="match status" value="1"/>
</dbReference>
<dbReference type="AlphaFoldDB" id="A0A7Y9PDT3"/>
<evidence type="ECO:0000256" key="1">
    <source>
        <dbReference type="ARBA" id="ARBA00022448"/>
    </source>
</evidence>
<dbReference type="Proteomes" id="UP000589520">
    <property type="component" value="Unassembled WGS sequence"/>
</dbReference>
<sequence length="259" mass="28725">MEPSVTAPATKSSLQAENVGMIFDRDGKQTSVLEDINLEVGQGEFLCLLGPSGCGKSTLLNIMAGFLSPTRGNVKVAGEIVHGPDPRRIFVFQERGVFPWLTVEGNIGFGIANLPRKEREDRITHYIQMVGLKGFEKSYPSALSGGMKQRLEVARALAVNPDMLLLDEPFGALDSITRLTMRKELLRIWDAERKTIIFVTHDIDEAVQLADRVVVMSARPATIQQIVTIDIPHPRDISSPRYLELRDGIFQQIGLAHHI</sequence>
<proteinExistence type="predicted"/>
<organism evidence="5 6">
    <name type="scientific">Granulicella arctica</name>
    <dbReference type="NCBI Taxonomy" id="940613"/>
    <lineage>
        <taxon>Bacteria</taxon>
        <taxon>Pseudomonadati</taxon>
        <taxon>Acidobacteriota</taxon>
        <taxon>Terriglobia</taxon>
        <taxon>Terriglobales</taxon>
        <taxon>Acidobacteriaceae</taxon>
        <taxon>Granulicella</taxon>
    </lineage>
</organism>
<keyword evidence="3" id="KW-0067">ATP-binding</keyword>
<feature type="domain" description="ABC transporter" evidence="4">
    <location>
        <begin position="14"/>
        <end position="243"/>
    </location>
</feature>